<dbReference type="GO" id="GO:0035556">
    <property type="term" value="P:intracellular signal transduction"/>
    <property type="evidence" value="ECO:0007669"/>
    <property type="project" value="InterPro"/>
</dbReference>
<dbReference type="PANTHER" id="PTHR43081:SF1">
    <property type="entry name" value="ADENYLATE CYCLASE, TERMINAL-DIFFERENTIATION SPECIFIC"/>
    <property type="match status" value="1"/>
</dbReference>
<name>A0A517YEF2_9BACT</name>
<dbReference type="InterPro" id="IPR050697">
    <property type="entry name" value="Adenylyl/Guanylyl_Cyclase_3/4"/>
</dbReference>
<dbReference type="GO" id="GO:0009190">
    <property type="term" value="P:cyclic nucleotide biosynthetic process"/>
    <property type="evidence" value="ECO:0007669"/>
    <property type="project" value="InterPro"/>
</dbReference>
<dbReference type="EC" id="4.6.1.1" evidence="2"/>
<dbReference type="KEGG" id="aagg:ETAA8_36550"/>
<keyword evidence="3" id="KW-1185">Reference proteome</keyword>
<proteinExistence type="predicted"/>
<dbReference type="SUPFAM" id="SSF55073">
    <property type="entry name" value="Nucleotide cyclase"/>
    <property type="match status" value="1"/>
</dbReference>
<organism evidence="2 3">
    <name type="scientific">Anatilimnocola aggregata</name>
    <dbReference type="NCBI Taxonomy" id="2528021"/>
    <lineage>
        <taxon>Bacteria</taxon>
        <taxon>Pseudomonadati</taxon>
        <taxon>Planctomycetota</taxon>
        <taxon>Planctomycetia</taxon>
        <taxon>Pirellulales</taxon>
        <taxon>Pirellulaceae</taxon>
        <taxon>Anatilimnocola</taxon>
    </lineage>
</organism>
<dbReference type="RefSeq" id="WP_145091025.1">
    <property type="nucleotide sequence ID" value="NZ_CP036274.1"/>
</dbReference>
<accession>A0A517YEF2</accession>
<evidence type="ECO:0000259" key="1">
    <source>
        <dbReference type="PROSITE" id="PS50125"/>
    </source>
</evidence>
<dbReference type="PANTHER" id="PTHR43081">
    <property type="entry name" value="ADENYLATE CYCLASE, TERMINAL-DIFFERENTIATION SPECIFIC-RELATED"/>
    <property type="match status" value="1"/>
</dbReference>
<evidence type="ECO:0000313" key="3">
    <source>
        <dbReference type="Proteomes" id="UP000315017"/>
    </source>
</evidence>
<dbReference type="InterPro" id="IPR001054">
    <property type="entry name" value="A/G_cyclase"/>
</dbReference>
<dbReference type="Pfam" id="PF00211">
    <property type="entry name" value="Guanylate_cyc"/>
    <property type="match status" value="1"/>
</dbReference>
<sequence length="587" mass="63476">MLRFQVINDAQSAQWTHGAGPFELGRAPSESTAVPRFVIEDRYVSRSQLRVEAAGAGQVRLENLGQALELGDGSSLQPNEVRILPLPVKLTAGYSRIEISDELPLGEPDNAYDTISRPVRIERAATAGAVIEVGESPSPATLTKWFETLLSVQRAAAGTAEFYEETARAVVDLVGLDMGLVLVRRGTGWETKAMHEAAGARFSRVSQAVLNHVISQRRTFYRALAGMENSASLAQVDAVVASPVFDAHDEIVGIVYGSRGIQVGTKRPGIVPMEARLVQLLAGAVSAGLARMEKEAEAARNRARFEQFASPVVAAELERNPALLEGTEREITVLFSDLRGFTRISEQLGARDTFQLVGDVMDKLTEQVLKHGGIIIDYYGDGLAAMWNAPLDQADHARFACRAALAMQAELPALSALWQDRLGKPLQIGVGLNTGPARVGNAGSRMRLKYGPRGHTVNVSSRIEGATKHLGVPVLASAATQKLLGDEFATRRICQVRAVGLEGSVELFEVREAPADNAWQLLRTTYEQALKLYESGQWLAAVDLLTPGKADPVGHEDIPSRTLLRLAREAAHNPSSSFDPAFRLDGK</sequence>
<dbReference type="AlphaFoldDB" id="A0A517YEF2"/>
<protein>
    <submittedName>
        <fullName evidence="2">Adenylate cyclase 1</fullName>
        <ecNumber evidence="2">4.6.1.1</ecNumber>
    </submittedName>
</protein>
<dbReference type="EMBL" id="CP036274">
    <property type="protein sequence ID" value="QDU28552.1"/>
    <property type="molecule type" value="Genomic_DNA"/>
</dbReference>
<feature type="domain" description="Guanylate cyclase" evidence="1">
    <location>
        <begin position="332"/>
        <end position="464"/>
    </location>
</feature>
<dbReference type="GO" id="GO:0004016">
    <property type="term" value="F:adenylate cyclase activity"/>
    <property type="evidence" value="ECO:0007669"/>
    <property type="project" value="UniProtKB-EC"/>
</dbReference>
<dbReference type="OrthoDB" id="9806704at2"/>
<reference evidence="2 3" key="1">
    <citation type="submission" date="2019-02" db="EMBL/GenBank/DDBJ databases">
        <title>Deep-cultivation of Planctomycetes and their phenomic and genomic characterization uncovers novel biology.</title>
        <authorList>
            <person name="Wiegand S."/>
            <person name="Jogler M."/>
            <person name="Boedeker C."/>
            <person name="Pinto D."/>
            <person name="Vollmers J."/>
            <person name="Rivas-Marin E."/>
            <person name="Kohn T."/>
            <person name="Peeters S.H."/>
            <person name="Heuer A."/>
            <person name="Rast P."/>
            <person name="Oberbeckmann S."/>
            <person name="Bunk B."/>
            <person name="Jeske O."/>
            <person name="Meyerdierks A."/>
            <person name="Storesund J.E."/>
            <person name="Kallscheuer N."/>
            <person name="Luecker S."/>
            <person name="Lage O.M."/>
            <person name="Pohl T."/>
            <person name="Merkel B.J."/>
            <person name="Hornburger P."/>
            <person name="Mueller R.-W."/>
            <person name="Bruemmer F."/>
            <person name="Labrenz M."/>
            <person name="Spormann A.M."/>
            <person name="Op den Camp H."/>
            <person name="Overmann J."/>
            <person name="Amann R."/>
            <person name="Jetten M.S.M."/>
            <person name="Mascher T."/>
            <person name="Medema M.H."/>
            <person name="Devos D.P."/>
            <person name="Kaster A.-K."/>
            <person name="Ovreas L."/>
            <person name="Rohde M."/>
            <person name="Galperin M.Y."/>
            <person name="Jogler C."/>
        </authorList>
    </citation>
    <scope>NUCLEOTIDE SEQUENCE [LARGE SCALE GENOMIC DNA]</scope>
    <source>
        <strain evidence="2 3">ETA_A8</strain>
    </source>
</reference>
<dbReference type="CDD" id="cd07302">
    <property type="entry name" value="CHD"/>
    <property type="match status" value="1"/>
</dbReference>
<dbReference type="PROSITE" id="PS50125">
    <property type="entry name" value="GUANYLATE_CYCLASE_2"/>
    <property type="match status" value="1"/>
</dbReference>
<gene>
    <name evidence="2" type="primary">cyaA_1</name>
    <name evidence="2" type="ORF">ETAA8_36550</name>
</gene>
<evidence type="ECO:0000313" key="2">
    <source>
        <dbReference type="EMBL" id="QDU28552.1"/>
    </source>
</evidence>
<dbReference type="InterPro" id="IPR029787">
    <property type="entry name" value="Nucleotide_cyclase"/>
</dbReference>
<dbReference type="Gene3D" id="3.30.70.1230">
    <property type="entry name" value="Nucleotide cyclase"/>
    <property type="match status" value="1"/>
</dbReference>
<keyword evidence="2" id="KW-0456">Lyase</keyword>
<dbReference type="Proteomes" id="UP000315017">
    <property type="component" value="Chromosome"/>
</dbReference>
<dbReference type="SMART" id="SM00044">
    <property type="entry name" value="CYCc"/>
    <property type="match status" value="1"/>
</dbReference>